<protein>
    <recommendedName>
        <fullName evidence="3">NADP-dependent oxidoreductase domain-containing protein</fullName>
    </recommendedName>
</protein>
<dbReference type="GO" id="GO:0016491">
    <property type="term" value="F:oxidoreductase activity"/>
    <property type="evidence" value="ECO:0007669"/>
    <property type="project" value="UniProtKB-KW"/>
</dbReference>
<dbReference type="Pfam" id="PF00248">
    <property type="entry name" value="Aldo_ket_red"/>
    <property type="match status" value="1"/>
</dbReference>
<dbReference type="PRINTS" id="PR00069">
    <property type="entry name" value="ALDKETRDTASE"/>
</dbReference>
<proteinExistence type="predicted"/>
<accession>W2RII8</accession>
<evidence type="ECO:0000313" key="5">
    <source>
        <dbReference type="Proteomes" id="UP000030752"/>
    </source>
</evidence>
<name>W2RII8_CYPE1</name>
<feature type="domain" description="NADP-dependent oxidoreductase" evidence="3">
    <location>
        <begin position="21"/>
        <end position="317"/>
    </location>
</feature>
<keyword evidence="5" id="KW-1185">Reference proteome</keyword>
<dbReference type="PANTHER" id="PTHR43625">
    <property type="entry name" value="AFLATOXIN B1 ALDEHYDE REDUCTASE"/>
    <property type="match status" value="1"/>
</dbReference>
<dbReference type="SUPFAM" id="SSF51430">
    <property type="entry name" value="NAD(P)-linked oxidoreductase"/>
    <property type="match status" value="1"/>
</dbReference>
<dbReference type="OrthoDB" id="37537at2759"/>
<dbReference type="InParanoid" id="W2RII8"/>
<keyword evidence="1" id="KW-0560">Oxidoreductase</keyword>
<dbReference type="RefSeq" id="XP_008721135.1">
    <property type="nucleotide sequence ID" value="XM_008722913.1"/>
</dbReference>
<reference evidence="4 5" key="1">
    <citation type="submission" date="2013-03" db="EMBL/GenBank/DDBJ databases">
        <title>The Genome Sequence of Phialophora europaea CBS 101466.</title>
        <authorList>
            <consortium name="The Broad Institute Genomics Platform"/>
            <person name="Cuomo C."/>
            <person name="de Hoog S."/>
            <person name="Gorbushina A."/>
            <person name="Walker B."/>
            <person name="Young S.K."/>
            <person name="Zeng Q."/>
            <person name="Gargeya S."/>
            <person name="Fitzgerald M."/>
            <person name="Haas B."/>
            <person name="Abouelleil A."/>
            <person name="Allen A.W."/>
            <person name="Alvarado L."/>
            <person name="Arachchi H.M."/>
            <person name="Berlin A.M."/>
            <person name="Chapman S.B."/>
            <person name="Gainer-Dewar J."/>
            <person name="Goldberg J."/>
            <person name="Griggs A."/>
            <person name="Gujja S."/>
            <person name="Hansen M."/>
            <person name="Howarth C."/>
            <person name="Imamovic A."/>
            <person name="Ireland A."/>
            <person name="Larimer J."/>
            <person name="McCowan C."/>
            <person name="Murphy C."/>
            <person name="Pearson M."/>
            <person name="Poon T.W."/>
            <person name="Priest M."/>
            <person name="Roberts A."/>
            <person name="Saif S."/>
            <person name="Shea T."/>
            <person name="Sisk P."/>
            <person name="Sykes S."/>
            <person name="Wortman J."/>
            <person name="Nusbaum C."/>
            <person name="Birren B."/>
        </authorList>
    </citation>
    <scope>NUCLEOTIDE SEQUENCE [LARGE SCALE GENOMIC DNA]</scope>
    <source>
        <strain evidence="4 5">CBS 101466</strain>
    </source>
</reference>
<feature type="region of interest" description="Disordered" evidence="2">
    <location>
        <begin position="322"/>
        <end position="344"/>
    </location>
</feature>
<evidence type="ECO:0000313" key="4">
    <source>
        <dbReference type="EMBL" id="ETN36317.1"/>
    </source>
</evidence>
<dbReference type="AlphaFoldDB" id="W2RII8"/>
<dbReference type="eggNOG" id="KOG1575">
    <property type="taxonomic scope" value="Eukaryota"/>
</dbReference>
<dbReference type="InterPro" id="IPR050791">
    <property type="entry name" value="Aldo-Keto_reductase"/>
</dbReference>
<evidence type="ECO:0000259" key="3">
    <source>
        <dbReference type="Pfam" id="PF00248"/>
    </source>
</evidence>
<dbReference type="VEuPathDB" id="FungiDB:HMPREF1541_08594"/>
<evidence type="ECO:0000256" key="2">
    <source>
        <dbReference type="SAM" id="MobiDB-lite"/>
    </source>
</evidence>
<dbReference type="PANTHER" id="PTHR43625:SF40">
    <property type="entry name" value="ALDO-KETO REDUCTASE YAKC [NADP(+)]"/>
    <property type="match status" value="1"/>
</dbReference>
<dbReference type="EMBL" id="KB822725">
    <property type="protein sequence ID" value="ETN36317.1"/>
    <property type="molecule type" value="Genomic_DNA"/>
</dbReference>
<sequence>MASHPVQTRTLGKNGPQVPALGFGLMGMSIAYGTIPDDEYRFKLLDRAVQIGATFWDTADLYGDSEEFVGKWFKRTGKRDQIFLATKFGLNKNDHMAAPNSSPEYCRAACAKSLKDLQTDYIDLYYLHSPNHDIPIEVTVRAMAELQAEGKIKHIGLSNIGANALRRAYKIAPIAAIQVEYSPFTLDIEKSVSGNLLAAARELGVAIVAYAPMGRGMATSVFAKNDSPADVNDRRAQGLPRFMGQNRDKNVQMVRKFQALSEKKGCNVSQLALAWLLKQGEDIIPNPGTKRIEYLEDNWKAMQIQLTDDEEKEVRAFVEKAETAGHQMPPGMEEMQFEDTVEES</sequence>
<evidence type="ECO:0000256" key="1">
    <source>
        <dbReference type="ARBA" id="ARBA00023002"/>
    </source>
</evidence>
<dbReference type="InterPro" id="IPR023210">
    <property type="entry name" value="NADP_OxRdtase_dom"/>
</dbReference>
<gene>
    <name evidence="4" type="ORF">HMPREF1541_08594</name>
</gene>
<dbReference type="GO" id="GO:0005737">
    <property type="term" value="C:cytoplasm"/>
    <property type="evidence" value="ECO:0007669"/>
    <property type="project" value="TreeGrafter"/>
</dbReference>
<dbReference type="Gene3D" id="3.20.20.100">
    <property type="entry name" value="NADP-dependent oxidoreductase domain"/>
    <property type="match status" value="1"/>
</dbReference>
<dbReference type="InterPro" id="IPR036812">
    <property type="entry name" value="NAD(P)_OxRdtase_dom_sf"/>
</dbReference>
<dbReference type="GeneID" id="19975933"/>
<dbReference type="Proteomes" id="UP000030752">
    <property type="component" value="Unassembled WGS sequence"/>
</dbReference>
<dbReference type="STRING" id="1220924.W2RII8"/>
<organism evidence="4 5">
    <name type="scientific">Cyphellophora europaea (strain CBS 101466)</name>
    <name type="common">Phialophora europaea</name>
    <dbReference type="NCBI Taxonomy" id="1220924"/>
    <lineage>
        <taxon>Eukaryota</taxon>
        <taxon>Fungi</taxon>
        <taxon>Dikarya</taxon>
        <taxon>Ascomycota</taxon>
        <taxon>Pezizomycotina</taxon>
        <taxon>Eurotiomycetes</taxon>
        <taxon>Chaetothyriomycetidae</taxon>
        <taxon>Chaetothyriales</taxon>
        <taxon>Cyphellophoraceae</taxon>
        <taxon>Cyphellophora</taxon>
    </lineage>
</organism>
<dbReference type="HOGENOM" id="CLU_023205_2_1_1"/>
<dbReference type="InterPro" id="IPR020471">
    <property type="entry name" value="AKR"/>
</dbReference>
<feature type="compositionally biased region" description="Acidic residues" evidence="2">
    <location>
        <begin position="335"/>
        <end position="344"/>
    </location>
</feature>